<evidence type="ECO:0000313" key="7">
    <source>
        <dbReference type="EMBL" id="JAB55653.1"/>
    </source>
</evidence>
<dbReference type="GO" id="GO:0008270">
    <property type="term" value="F:zinc ion binding"/>
    <property type="evidence" value="ECO:0007669"/>
    <property type="project" value="UniProtKB-KW"/>
</dbReference>
<dbReference type="InterPro" id="IPR013087">
    <property type="entry name" value="Znf_C2H2_type"/>
</dbReference>
<evidence type="ECO:0000256" key="3">
    <source>
        <dbReference type="ARBA" id="ARBA00022771"/>
    </source>
</evidence>
<dbReference type="PROSITE" id="PS50157">
    <property type="entry name" value="ZINC_FINGER_C2H2_2"/>
    <property type="match status" value="9"/>
</dbReference>
<feature type="domain" description="C2H2-type" evidence="6">
    <location>
        <begin position="532"/>
        <end position="559"/>
    </location>
</feature>
<feature type="domain" description="C2H2-type" evidence="6">
    <location>
        <begin position="143"/>
        <end position="171"/>
    </location>
</feature>
<dbReference type="PANTHER" id="PTHR24379">
    <property type="entry name" value="KRAB AND ZINC FINGER DOMAIN-CONTAINING"/>
    <property type="match status" value="1"/>
</dbReference>
<feature type="domain" description="C2H2-type" evidence="6">
    <location>
        <begin position="317"/>
        <end position="342"/>
    </location>
</feature>
<dbReference type="GO" id="GO:0000977">
    <property type="term" value="F:RNA polymerase II transcription regulatory region sequence-specific DNA binding"/>
    <property type="evidence" value="ECO:0007669"/>
    <property type="project" value="TreeGrafter"/>
</dbReference>
<dbReference type="GO" id="GO:0005634">
    <property type="term" value="C:nucleus"/>
    <property type="evidence" value="ECO:0007669"/>
    <property type="project" value="TreeGrafter"/>
</dbReference>
<evidence type="ECO:0000256" key="4">
    <source>
        <dbReference type="ARBA" id="ARBA00022833"/>
    </source>
</evidence>
<proteinExistence type="evidence at transcript level"/>
<sequence length="623" mass="73061">WNCDICNAGFNYKTELRYHQLSSHKDVQESICTHCCTKFATTKDLEEHIREKHAKDYLQQQTAAAVTSIVEEQTNIECQLCLNKFDTQSQLERHQCSVLKVKEIDLIEVENEIIHSMENDEVIDEIEVESSENIHVETEGSKFVCEYCSATYEIKERLLRHWTTNHSALRPFRCQLCPQTFKNLTEFSNHRNRNHGNYQCQLCLKNFAGNSNLKDHMIRIHGTTKCKFCLSRIKSDNFVEHLAQHVFTCKICSKILPNYDEWCTHSESCWFKCEKCDRKFMIQIYYEKHLQECTVEASKEPKQPAKKAEYLNVVKDLKCPSCSEIFQTFDEMLEHQKCEPVHPSSCCFCGRNLQNFKALKSHYDVHTGYKAYHCNNCNKSFARIGRFNGHRCLIKGLIEVPQTEHSNGQINSPDIYQCPSCSKKFNSIPECEQHQLENVDTHMPICCVCSRKFTKFEFLKAHYNRHANLALEIHCTICSRTFSQKEYYFKHSCFKNGILERVTKNTNDFKVKQIKFDVTPKNEKNIKISYNYICYECGAGFNKPNRFDDHIRSHTKEEKYVCKVCGLKYTQTDSYRRHLNRTHPNGSDFCCTFCQYAAVSQYNLDVHIGRVHKNENYYKCTVC</sequence>
<dbReference type="AlphaFoldDB" id="U5EQL5"/>
<keyword evidence="4" id="KW-0862">Zinc</keyword>
<evidence type="ECO:0000256" key="1">
    <source>
        <dbReference type="ARBA" id="ARBA00022723"/>
    </source>
</evidence>
<dbReference type="SUPFAM" id="SSF57667">
    <property type="entry name" value="beta-beta-alpha zinc fingers"/>
    <property type="match status" value="4"/>
</dbReference>
<dbReference type="PANTHER" id="PTHR24379:SF127">
    <property type="entry name" value="BLOODY FINGERS-RELATED"/>
    <property type="match status" value="1"/>
</dbReference>
<dbReference type="Pfam" id="PF00096">
    <property type="entry name" value="zf-C2H2"/>
    <property type="match status" value="2"/>
</dbReference>
<dbReference type="SMART" id="SM00355">
    <property type="entry name" value="ZnF_C2H2"/>
    <property type="match status" value="18"/>
</dbReference>
<dbReference type="InterPro" id="IPR036236">
    <property type="entry name" value="Znf_C2H2_sf"/>
</dbReference>
<organism evidence="7">
    <name type="scientific">Corethrella appendiculata</name>
    <dbReference type="NCBI Taxonomy" id="1370023"/>
    <lineage>
        <taxon>Eukaryota</taxon>
        <taxon>Metazoa</taxon>
        <taxon>Ecdysozoa</taxon>
        <taxon>Arthropoda</taxon>
        <taxon>Hexapoda</taxon>
        <taxon>Insecta</taxon>
        <taxon>Pterygota</taxon>
        <taxon>Neoptera</taxon>
        <taxon>Endopterygota</taxon>
        <taxon>Diptera</taxon>
        <taxon>Nematocera</taxon>
        <taxon>Culicoidea</taxon>
        <taxon>Chaoboridae</taxon>
        <taxon>Corethrella</taxon>
    </lineage>
</organism>
<feature type="domain" description="C2H2-type" evidence="6">
    <location>
        <begin position="1"/>
        <end position="29"/>
    </location>
</feature>
<keyword evidence="7" id="KW-0371">Homeobox</keyword>
<name>U5EQL5_9DIPT</name>
<feature type="domain" description="C2H2-type" evidence="6">
    <location>
        <begin position="560"/>
        <end position="588"/>
    </location>
</feature>
<feature type="domain" description="C2H2-type" evidence="6">
    <location>
        <begin position="172"/>
        <end position="195"/>
    </location>
</feature>
<feature type="non-terminal residue" evidence="7">
    <location>
        <position position="1"/>
    </location>
</feature>
<reference evidence="7" key="1">
    <citation type="journal article" date="2014" name="Insect Biochem. Mol. Biol.">
        <title>An insight into the sialome of the frog biting fly, Corethrella appendiculata.</title>
        <authorList>
            <person name="Ribeiro J.M.C."/>
            <person name="Chagas A.C."/>
            <person name="Pham V.M."/>
            <person name="Lounibos L.P."/>
            <person name="Calvo E."/>
        </authorList>
    </citation>
    <scope>NUCLEOTIDE SEQUENCE</scope>
    <source>
        <tissue evidence="7">Salivary glands</tissue>
    </source>
</reference>
<feature type="non-terminal residue" evidence="7">
    <location>
        <position position="623"/>
    </location>
</feature>
<dbReference type="PROSITE" id="PS00028">
    <property type="entry name" value="ZINC_FINGER_C2H2_1"/>
    <property type="match status" value="8"/>
</dbReference>
<feature type="domain" description="C2H2-type" evidence="6">
    <location>
        <begin position="344"/>
        <end position="371"/>
    </location>
</feature>
<keyword evidence="2" id="KW-0677">Repeat</keyword>
<dbReference type="GO" id="GO:0000981">
    <property type="term" value="F:DNA-binding transcription factor activity, RNA polymerase II-specific"/>
    <property type="evidence" value="ECO:0007669"/>
    <property type="project" value="TreeGrafter"/>
</dbReference>
<feature type="domain" description="C2H2-type" evidence="6">
    <location>
        <begin position="271"/>
        <end position="301"/>
    </location>
</feature>
<evidence type="ECO:0000256" key="5">
    <source>
        <dbReference type="PROSITE-ProRule" id="PRU00042"/>
    </source>
</evidence>
<keyword evidence="1" id="KW-0479">Metal-binding</keyword>
<keyword evidence="7" id="KW-0238">DNA-binding</keyword>
<evidence type="ECO:0000259" key="6">
    <source>
        <dbReference type="PROSITE" id="PS50157"/>
    </source>
</evidence>
<dbReference type="EMBL" id="GANO01004218">
    <property type="protein sequence ID" value="JAB55653.1"/>
    <property type="molecule type" value="mRNA"/>
</dbReference>
<evidence type="ECO:0000256" key="2">
    <source>
        <dbReference type="ARBA" id="ARBA00022737"/>
    </source>
</evidence>
<keyword evidence="3 5" id="KW-0863">Zinc-finger</keyword>
<accession>U5EQL5</accession>
<feature type="domain" description="C2H2-type" evidence="6">
    <location>
        <begin position="198"/>
        <end position="226"/>
    </location>
</feature>
<dbReference type="Gene3D" id="3.30.160.60">
    <property type="entry name" value="Classic Zinc Finger"/>
    <property type="match status" value="7"/>
</dbReference>
<protein>
    <submittedName>
        <fullName evidence="7">Putative homeobox transcription factor sip1</fullName>
    </submittedName>
</protein>